<dbReference type="InterPro" id="IPR001650">
    <property type="entry name" value="Helicase_C-like"/>
</dbReference>
<dbReference type="AlphaFoldDB" id="A0A6V7TT66"/>
<dbReference type="Pfam" id="PF00271">
    <property type="entry name" value="Helicase_C"/>
    <property type="match status" value="1"/>
</dbReference>
<organism evidence="2 3">
    <name type="scientific">Meloidogyne enterolobii</name>
    <name type="common">Root-knot nematode worm</name>
    <name type="synonym">Meloidogyne mayaguensis</name>
    <dbReference type="NCBI Taxonomy" id="390850"/>
    <lineage>
        <taxon>Eukaryota</taxon>
        <taxon>Metazoa</taxon>
        <taxon>Ecdysozoa</taxon>
        <taxon>Nematoda</taxon>
        <taxon>Chromadorea</taxon>
        <taxon>Rhabditida</taxon>
        <taxon>Tylenchina</taxon>
        <taxon>Tylenchomorpha</taxon>
        <taxon>Tylenchoidea</taxon>
        <taxon>Meloidogynidae</taxon>
        <taxon>Meloidogyninae</taxon>
        <taxon>Meloidogyne</taxon>
    </lineage>
</organism>
<dbReference type="EMBL" id="CAJEWN010000014">
    <property type="protein sequence ID" value="CAD2133981.1"/>
    <property type="molecule type" value="Genomic_DNA"/>
</dbReference>
<dbReference type="InterPro" id="IPR027417">
    <property type="entry name" value="P-loop_NTPase"/>
</dbReference>
<gene>
    <name evidence="2" type="ORF">MENT_LOCUS4203</name>
</gene>
<comment type="caution">
    <text evidence="2">The sequence shown here is derived from an EMBL/GenBank/DDBJ whole genome shotgun (WGS) entry which is preliminary data.</text>
</comment>
<reference evidence="2 3" key="1">
    <citation type="submission" date="2020-08" db="EMBL/GenBank/DDBJ databases">
        <authorList>
            <person name="Koutsovoulos G."/>
            <person name="Danchin GJ E."/>
        </authorList>
    </citation>
    <scope>NUCLEOTIDE SEQUENCE [LARGE SCALE GENOMIC DNA]</scope>
</reference>
<dbReference type="OrthoDB" id="10265785at2759"/>
<dbReference type="PANTHER" id="PTHR47958">
    <property type="entry name" value="ATP-DEPENDENT RNA HELICASE DBP3"/>
    <property type="match status" value="1"/>
</dbReference>
<dbReference type="CDD" id="cd18787">
    <property type="entry name" value="SF2_C_DEAD"/>
    <property type="match status" value="1"/>
</dbReference>
<evidence type="ECO:0000313" key="3">
    <source>
        <dbReference type="Proteomes" id="UP000580250"/>
    </source>
</evidence>
<protein>
    <recommendedName>
        <fullName evidence="1">Helicase C-terminal domain-containing protein</fullName>
    </recommendedName>
</protein>
<dbReference type="Proteomes" id="UP000580250">
    <property type="component" value="Unassembled WGS sequence"/>
</dbReference>
<dbReference type="Gene3D" id="3.40.50.300">
    <property type="entry name" value="P-loop containing nucleotide triphosphate hydrolases"/>
    <property type="match status" value="1"/>
</dbReference>
<feature type="domain" description="Helicase C-terminal" evidence="1">
    <location>
        <begin position="1"/>
        <end position="134"/>
    </location>
</feature>
<dbReference type="SMART" id="SM00490">
    <property type="entry name" value="HELICc"/>
    <property type="match status" value="1"/>
</dbReference>
<dbReference type="SUPFAM" id="SSF52540">
    <property type="entry name" value="P-loop containing nucleoside triphosphate hydrolases"/>
    <property type="match status" value="1"/>
</dbReference>
<dbReference type="PROSITE" id="PS51194">
    <property type="entry name" value="HELICASE_CTER"/>
    <property type="match status" value="1"/>
</dbReference>
<accession>A0A6V7TT66</accession>
<proteinExistence type="predicted"/>
<evidence type="ECO:0000259" key="1">
    <source>
        <dbReference type="PROSITE" id="PS51194"/>
    </source>
</evidence>
<evidence type="ECO:0000313" key="2">
    <source>
        <dbReference type="EMBL" id="CAD2133981.1"/>
    </source>
</evidence>
<name>A0A6V7TT66_MELEN</name>
<sequence length="197" mass="22842">MRDFSIKQITRLFVRSLLKAQLENDNYNCLLFHADVPGSRDHILDDFKSGKIRLLIASDALARGIDVENVTHVINYDTPEAQQNYRHRVGRTARMGRKGTSITFVNDLTNIIVDLYDLVNGEGDLPEKMTKLVEEKKKKERMFQARKGRSQLSAFTGGYYGEGSSQYFTENPDMYTQEVEKYNEIEVRTHDPEYYEE</sequence>